<evidence type="ECO:0000313" key="6">
    <source>
        <dbReference type="EMBL" id="MBC3880861.1"/>
    </source>
</evidence>
<keyword evidence="4" id="KW-0472">Membrane</keyword>
<comment type="subcellular location">
    <subcellularLocation>
        <location evidence="1">Cell outer membrane</location>
    </subcellularLocation>
</comment>
<sequence>MAQSPSRNLMPDGSFDSYVGIGVISRPNYEGAEKSKRTVLPALQVEWSNGMYLAGMTAGWHLSDTPNMEFGPLLQIEPGRTPSGVGNSIDAPRYQTSSVMGPELKIVQRELNRLDGMTDIKTRLLAGGFYHYRVNENLRFTNSLLYGAGNDKKGLRLSSDLSYRFSDLPRHHSLAVGVGFNLVNQAYAESYFGVSEVEAGRSINEEFHPKSGVKDVHLDINWNYSLSTSWLITSKLRATQLVGSAKESPLVEKKTGVSISTALAYRF</sequence>
<dbReference type="PANTHER" id="PTHR38776">
    <property type="entry name" value="MLTA-INTERACTING PROTEIN-RELATED"/>
    <property type="match status" value="1"/>
</dbReference>
<reference evidence="6" key="1">
    <citation type="submission" date="2020-08" db="EMBL/GenBank/DDBJ databases">
        <title>Novel species isolated from subtropical streams in China.</title>
        <authorList>
            <person name="Lu H."/>
        </authorList>
    </citation>
    <scope>NUCLEOTIDE SEQUENCE</scope>
    <source>
        <strain evidence="6">LX22W</strain>
    </source>
</reference>
<dbReference type="EMBL" id="JACOFZ010000001">
    <property type="protein sequence ID" value="MBC3880861.1"/>
    <property type="molecule type" value="Genomic_DNA"/>
</dbReference>
<keyword evidence="7" id="KW-1185">Reference proteome</keyword>
<name>A0A923KS40_9BURK</name>
<dbReference type="GO" id="GO:0009279">
    <property type="term" value="C:cell outer membrane"/>
    <property type="evidence" value="ECO:0007669"/>
    <property type="project" value="UniProtKB-SubCell"/>
</dbReference>
<keyword evidence="5" id="KW-0998">Cell outer membrane</keyword>
<protein>
    <submittedName>
        <fullName evidence="6">MipA/OmpV family protein</fullName>
    </submittedName>
</protein>
<dbReference type="Proteomes" id="UP000627446">
    <property type="component" value="Unassembled WGS sequence"/>
</dbReference>
<accession>A0A923KS40</accession>
<gene>
    <name evidence="6" type="ORF">H8K36_05715</name>
</gene>
<proteinExistence type="inferred from homology"/>
<dbReference type="Pfam" id="PF06629">
    <property type="entry name" value="MipA"/>
    <property type="match status" value="1"/>
</dbReference>
<dbReference type="PANTHER" id="PTHR38776:SF1">
    <property type="entry name" value="MLTA-INTERACTING PROTEIN-RELATED"/>
    <property type="match status" value="1"/>
</dbReference>
<evidence type="ECO:0000256" key="4">
    <source>
        <dbReference type="ARBA" id="ARBA00023136"/>
    </source>
</evidence>
<evidence type="ECO:0000256" key="2">
    <source>
        <dbReference type="ARBA" id="ARBA00005722"/>
    </source>
</evidence>
<evidence type="ECO:0000256" key="1">
    <source>
        <dbReference type="ARBA" id="ARBA00004442"/>
    </source>
</evidence>
<evidence type="ECO:0000313" key="7">
    <source>
        <dbReference type="Proteomes" id="UP000627446"/>
    </source>
</evidence>
<evidence type="ECO:0000256" key="3">
    <source>
        <dbReference type="ARBA" id="ARBA00022729"/>
    </source>
</evidence>
<dbReference type="InterPro" id="IPR010583">
    <property type="entry name" value="MipA"/>
</dbReference>
<dbReference type="RefSeq" id="WP_186914666.1">
    <property type="nucleotide sequence ID" value="NZ_JACOFZ010000001.1"/>
</dbReference>
<organism evidence="6 7">
    <name type="scientific">Undibacterium nitidum</name>
    <dbReference type="NCBI Taxonomy" id="2762298"/>
    <lineage>
        <taxon>Bacteria</taxon>
        <taxon>Pseudomonadati</taxon>
        <taxon>Pseudomonadota</taxon>
        <taxon>Betaproteobacteria</taxon>
        <taxon>Burkholderiales</taxon>
        <taxon>Oxalobacteraceae</taxon>
        <taxon>Undibacterium</taxon>
    </lineage>
</organism>
<dbReference type="AlphaFoldDB" id="A0A923KS40"/>
<comment type="similarity">
    <text evidence="2">Belongs to the MipA/OmpV family.</text>
</comment>
<comment type="caution">
    <text evidence="6">The sequence shown here is derived from an EMBL/GenBank/DDBJ whole genome shotgun (WGS) entry which is preliminary data.</text>
</comment>
<evidence type="ECO:0000256" key="5">
    <source>
        <dbReference type="ARBA" id="ARBA00023237"/>
    </source>
</evidence>
<keyword evidence="3" id="KW-0732">Signal</keyword>